<name>A0A1T4NGP2_9BACT</name>
<feature type="signal peptide" evidence="1">
    <location>
        <begin position="1"/>
        <end position="25"/>
    </location>
</feature>
<organism evidence="2 3">
    <name type="scientific">Sediminibacterium ginsengisoli</name>
    <dbReference type="NCBI Taxonomy" id="413434"/>
    <lineage>
        <taxon>Bacteria</taxon>
        <taxon>Pseudomonadati</taxon>
        <taxon>Bacteroidota</taxon>
        <taxon>Chitinophagia</taxon>
        <taxon>Chitinophagales</taxon>
        <taxon>Chitinophagaceae</taxon>
        <taxon>Sediminibacterium</taxon>
    </lineage>
</organism>
<feature type="chain" id="PRO_5012752521" evidence="1">
    <location>
        <begin position="26"/>
        <end position="126"/>
    </location>
</feature>
<accession>A0A1T4NGP2</accession>
<sequence>MKHTTKPFGSIFVFVVLMATCLAGASKISGSSHRAFDGYYRDIKTGQTFDNWYCGQFIYIYLRNADDEITIGKSVWADLSLTTPFPNGIITSYYGSTYGQSFYVLNGVIYDYATPMNCWDPLTDGK</sequence>
<evidence type="ECO:0000313" key="3">
    <source>
        <dbReference type="Proteomes" id="UP000190888"/>
    </source>
</evidence>
<dbReference type="EMBL" id="FUWH01000004">
    <property type="protein sequence ID" value="SJZ78531.1"/>
    <property type="molecule type" value="Genomic_DNA"/>
</dbReference>
<dbReference type="AlphaFoldDB" id="A0A1T4NGP2"/>
<proteinExistence type="predicted"/>
<dbReference type="RefSeq" id="WP_078831221.1">
    <property type="nucleotide sequence ID" value="NZ_FUWH01000004.1"/>
</dbReference>
<evidence type="ECO:0000313" key="2">
    <source>
        <dbReference type="EMBL" id="SJZ78531.1"/>
    </source>
</evidence>
<gene>
    <name evidence="2" type="ORF">SAMN04488132_104254</name>
</gene>
<evidence type="ECO:0000256" key="1">
    <source>
        <dbReference type="SAM" id="SignalP"/>
    </source>
</evidence>
<protein>
    <submittedName>
        <fullName evidence="2">Uncharacterized protein</fullName>
    </submittedName>
</protein>
<dbReference type="OrthoDB" id="9888102at2"/>
<dbReference type="Proteomes" id="UP000190888">
    <property type="component" value="Unassembled WGS sequence"/>
</dbReference>
<keyword evidence="3" id="KW-1185">Reference proteome</keyword>
<keyword evidence="1" id="KW-0732">Signal</keyword>
<reference evidence="2 3" key="1">
    <citation type="submission" date="2017-02" db="EMBL/GenBank/DDBJ databases">
        <authorList>
            <person name="Peterson S.W."/>
        </authorList>
    </citation>
    <scope>NUCLEOTIDE SEQUENCE [LARGE SCALE GENOMIC DNA]</scope>
    <source>
        <strain evidence="2 3">DSM 22335</strain>
    </source>
</reference>